<keyword evidence="6" id="KW-0540">Nuclease</keyword>
<dbReference type="PANTHER" id="PTHR12121:SF37">
    <property type="entry name" value="2',5'-PHOSPHODIESTERASE 12"/>
    <property type="match status" value="1"/>
</dbReference>
<evidence type="ECO:0000256" key="12">
    <source>
        <dbReference type="ARBA" id="ARBA00023128"/>
    </source>
</evidence>
<evidence type="ECO:0000313" key="21">
    <source>
        <dbReference type="RefSeq" id="XP_008304013.1"/>
    </source>
</evidence>
<evidence type="ECO:0000256" key="9">
    <source>
        <dbReference type="ARBA" id="ARBA00022839"/>
    </source>
</evidence>
<evidence type="ECO:0000256" key="14">
    <source>
        <dbReference type="ARBA" id="ARBA00083541"/>
    </source>
</evidence>
<dbReference type="GO" id="GO:0000288">
    <property type="term" value="P:nuclear-transcribed mRNA catabolic process, deadenylation-dependent decay"/>
    <property type="evidence" value="ECO:0007669"/>
    <property type="project" value="TreeGrafter"/>
</dbReference>
<dbReference type="Proteomes" id="UP000694891">
    <property type="component" value="Unplaced"/>
</dbReference>
<organism evidence="19">
    <name type="scientific">Stegastes partitus</name>
    <name type="common">bicolor damselfish</name>
    <dbReference type="NCBI Taxonomy" id="144197"/>
    <lineage>
        <taxon>Eukaryota</taxon>
        <taxon>Metazoa</taxon>
        <taxon>Chordata</taxon>
        <taxon>Craniata</taxon>
        <taxon>Vertebrata</taxon>
        <taxon>Euteleostomi</taxon>
        <taxon>Actinopterygii</taxon>
        <taxon>Neopterygii</taxon>
        <taxon>Teleostei</taxon>
        <taxon>Neoteleostei</taxon>
        <taxon>Acanthomorphata</taxon>
        <taxon>Ovalentaria</taxon>
        <taxon>Pomacentridae</taxon>
        <taxon>Stegastes</taxon>
    </lineage>
</organism>
<evidence type="ECO:0000256" key="7">
    <source>
        <dbReference type="ARBA" id="ARBA00022723"/>
    </source>
</evidence>
<evidence type="ECO:0000256" key="16">
    <source>
        <dbReference type="SAM" id="SignalP"/>
    </source>
</evidence>
<dbReference type="OrthoDB" id="412787at2759"/>
<feature type="chain" id="PRO_5044592141" description="2',5'-phosphodiesterase 12" evidence="16">
    <location>
        <begin position="20"/>
        <end position="591"/>
    </location>
</feature>
<dbReference type="GO" id="GO:0004535">
    <property type="term" value="F:poly(A)-specific ribonuclease activity"/>
    <property type="evidence" value="ECO:0007669"/>
    <property type="project" value="UniProtKB-ARBA"/>
</dbReference>
<protein>
    <recommendedName>
        <fullName evidence="13">2',5'-phosphodiesterase 12</fullName>
    </recommendedName>
    <alternativeName>
        <fullName evidence="14">Mitochondrial deadenylase</fullName>
    </alternativeName>
</protein>
<dbReference type="InterPro" id="IPR005135">
    <property type="entry name" value="Endo/exonuclease/phosphatase"/>
</dbReference>
<comment type="subcellular location">
    <subcellularLocation>
        <location evidence="2">Mitochondrion matrix</location>
    </subcellularLocation>
</comment>
<dbReference type="Gene3D" id="3.60.10.10">
    <property type="entry name" value="Endonuclease/exonuclease/phosphatase"/>
    <property type="match status" value="1"/>
</dbReference>
<dbReference type="SUPFAM" id="SSF56219">
    <property type="entry name" value="DNase I-like"/>
    <property type="match status" value="1"/>
</dbReference>
<evidence type="ECO:0000259" key="17">
    <source>
        <dbReference type="Pfam" id="PF03372"/>
    </source>
</evidence>
<dbReference type="FunFam" id="3.60.10.10:FF:000018">
    <property type="entry name" value="2',5'-phosphodiesterase 12"/>
    <property type="match status" value="1"/>
</dbReference>
<evidence type="ECO:0000256" key="3">
    <source>
        <dbReference type="ARBA" id="ARBA00010774"/>
    </source>
</evidence>
<dbReference type="AlphaFoldDB" id="A0A3B5B290"/>
<name>A0A3B5B290_9TELE</name>
<dbReference type="InterPro" id="IPR048821">
    <property type="entry name" value="PDE12-like_N"/>
</dbReference>
<evidence type="ECO:0000256" key="4">
    <source>
        <dbReference type="ARBA" id="ARBA00022553"/>
    </source>
</evidence>
<dbReference type="GeneID" id="103375493"/>
<reference evidence="19" key="1">
    <citation type="submission" date="2023-09" db="UniProtKB">
        <authorList>
            <consortium name="Ensembl"/>
        </authorList>
    </citation>
    <scope>IDENTIFICATION</scope>
</reference>
<dbReference type="GeneTree" id="ENSGT00940000157205"/>
<keyword evidence="7" id="KW-0479">Metal-binding</keyword>
<evidence type="ECO:0000313" key="20">
    <source>
        <dbReference type="Proteomes" id="UP000694891"/>
    </source>
</evidence>
<keyword evidence="12" id="KW-0496">Mitochondrion</keyword>
<evidence type="ECO:0000256" key="10">
    <source>
        <dbReference type="ARBA" id="ARBA00022842"/>
    </source>
</evidence>
<feature type="region of interest" description="Disordered" evidence="15">
    <location>
        <begin position="190"/>
        <end position="209"/>
    </location>
</feature>
<keyword evidence="9" id="KW-0269">Exonuclease</keyword>
<dbReference type="Pfam" id="PF03372">
    <property type="entry name" value="Exo_endo_phos"/>
    <property type="match status" value="1"/>
</dbReference>
<keyword evidence="10" id="KW-0460">Magnesium</keyword>
<feature type="region of interest" description="Disordered" evidence="15">
    <location>
        <begin position="83"/>
        <end position="104"/>
    </location>
</feature>
<dbReference type="CTD" id="201626"/>
<dbReference type="Ensembl" id="ENSSPAT00000020165.1">
    <property type="protein sequence ID" value="ENSSPAP00000019867.1"/>
    <property type="gene ID" value="ENSSPAG00000014980.1"/>
</dbReference>
<evidence type="ECO:0000259" key="18">
    <source>
        <dbReference type="Pfam" id="PF21171"/>
    </source>
</evidence>
<dbReference type="InterPro" id="IPR036691">
    <property type="entry name" value="Endo/exonu/phosph_ase_sf"/>
</dbReference>
<keyword evidence="11" id="KW-0809">Transit peptide</keyword>
<sequence length="591" mass="65022">MFNSLRASLSLLSCRLVSSSPRTLTGACRLLGRMEAAVVRCLPGEPKLSIAFCLDGSHKHMLRDQDETVGKALARISKNIAKGESKAKRSRKNRGQQGGEAAEPTAVKLFYDGDEVPDTSLSSEAWKDGAVLQVGDIQYLVLRNPPTFTTAELPVSLMAGFPVCPKLEVEFGNLQDCEFTWLKETVPNSRPEAADEVPAQDGGWTQVGRDRVHVPSNQDIGCRVKLMCTPKDGSRSGPAKELISVGAVEAGPGMCTFDNRHAYTVRAAEWPAVRVVSYNILADIYAQTELSKTVLYPYCAQYALQLDYRQNLIKKELAGYNADIICLQEVDQDVFVSSLTPALDAFGLDGVFRIKEKQHEGLATFYRRSKFRLLSRHDIMLSEALTSDPVHSDLLERISANSILKDKILQRSTSLQVSVLEDVNTPGRKVCVANTHLYWHPKGGNVRLVQMGVALQHLRRVISEVAPEAPLLLCGDFNSTPNTGVFQLLSEAVVPQDHADWSSSGPEEACSMELPSGFPPLLSACGQPAYTNYVGGFHGCLDYIFIQQDRMQVEQVIPLPSHQEVTTYEALPSVAHPSDHIALVCDLRWNL</sequence>
<evidence type="ECO:0000256" key="15">
    <source>
        <dbReference type="SAM" id="MobiDB-lite"/>
    </source>
</evidence>
<dbReference type="Pfam" id="PF21171">
    <property type="entry name" value="PDE12-like_N"/>
    <property type="match status" value="1"/>
</dbReference>
<evidence type="ECO:0000256" key="1">
    <source>
        <dbReference type="ARBA" id="ARBA00001946"/>
    </source>
</evidence>
<gene>
    <name evidence="21" type="primary">pde12</name>
</gene>
<evidence type="ECO:0000313" key="19">
    <source>
        <dbReference type="Ensembl" id="ENSSPAP00000019867.1"/>
    </source>
</evidence>
<keyword evidence="20" id="KW-1185">Reference proteome</keyword>
<comment type="similarity">
    <text evidence="3">Belongs to the CCR4/nocturin family.</text>
</comment>
<accession>A0A3B5B290</accession>
<keyword evidence="16" id="KW-0732">Signal</keyword>
<dbReference type="PANTHER" id="PTHR12121">
    <property type="entry name" value="CARBON CATABOLITE REPRESSOR PROTEIN 4"/>
    <property type="match status" value="1"/>
</dbReference>
<dbReference type="GO" id="GO:0006397">
    <property type="term" value="P:mRNA processing"/>
    <property type="evidence" value="ECO:0007669"/>
    <property type="project" value="UniProtKB-KW"/>
</dbReference>
<evidence type="ECO:0000256" key="11">
    <source>
        <dbReference type="ARBA" id="ARBA00022946"/>
    </source>
</evidence>
<evidence type="ECO:0000256" key="5">
    <source>
        <dbReference type="ARBA" id="ARBA00022664"/>
    </source>
</evidence>
<dbReference type="GO" id="GO:0046872">
    <property type="term" value="F:metal ion binding"/>
    <property type="evidence" value="ECO:0007669"/>
    <property type="project" value="UniProtKB-KW"/>
</dbReference>
<dbReference type="RefSeq" id="XP_008304013.1">
    <property type="nucleotide sequence ID" value="XM_008305791.1"/>
</dbReference>
<keyword evidence="5" id="KW-0507">mRNA processing</keyword>
<comment type="cofactor">
    <cofactor evidence="1">
        <name>Mg(2+)</name>
        <dbReference type="ChEBI" id="CHEBI:18420"/>
    </cofactor>
</comment>
<feature type="signal peptide" evidence="16">
    <location>
        <begin position="1"/>
        <end position="19"/>
    </location>
</feature>
<dbReference type="GO" id="GO:0005759">
    <property type="term" value="C:mitochondrial matrix"/>
    <property type="evidence" value="ECO:0007669"/>
    <property type="project" value="UniProtKB-SubCell"/>
</dbReference>
<keyword evidence="4" id="KW-0597">Phosphoprotein</keyword>
<proteinExistence type="inferred from homology"/>
<keyword evidence="8" id="KW-0378">Hydrolase</keyword>
<evidence type="ECO:0000256" key="2">
    <source>
        <dbReference type="ARBA" id="ARBA00004305"/>
    </source>
</evidence>
<feature type="domain" description="2',5'-phosphodiesterase 12-like N-terminal" evidence="18">
    <location>
        <begin position="145"/>
        <end position="249"/>
    </location>
</feature>
<dbReference type="InterPro" id="IPR050410">
    <property type="entry name" value="CCR4/nocturin_mRNA_transcr"/>
</dbReference>
<evidence type="ECO:0000256" key="6">
    <source>
        <dbReference type="ARBA" id="ARBA00022722"/>
    </source>
</evidence>
<evidence type="ECO:0000256" key="8">
    <source>
        <dbReference type="ARBA" id="ARBA00022801"/>
    </source>
</evidence>
<evidence type="ECO:0000256" key="13">
    <source>
        <dbReference type="ARBA" id="ARBA00072755"/>
    </source>
</evidence>
<feature type="domain" description="Endonuclease/exonuclease/phosphatase" evidence="17">
    <location>
        <begin position="277"/>
        <end position="580"/>
    </location>
</feature>
<reference evidence="21" key="2">
    <citation type="submission" date="2025-04" db="UniProtKB">
        <authorList>
            <consortium name="RefSeq"/>
        </authorList>
    </citation>
    <scope>IDENTIFICATION</scope>
</reference>
<dbReference type="STRING" id="144197.ENSSPAP00000019867"/>